<gene>
    <name evidence="1" type="ORF">SDC9_158199</name>
</gene>
<comment type="caution">
    <text evidence="1">The sequence shown here is derived from an EMBL/GenBank/DDBJ whole genome shotgun (WGS) entry which is preliminary data.</text>
</comment>
<dbReference type="EMBL" id="VSSQ01057092">
    <property type="protein sequence ID" value="MPN10902.1"/>
    <property type="molecule type" value="Genomic_DNA"/>
</dbReference>
<proteinExistence type="predicted"/>
<evidence type="ECO:0000313" key="1">
    <source>
        <dbReference type="EMBL" id="MPN10902.1"/>
    </source>
</evidence>
<organism evidence="1">
    <name type="scientific">bioreactor metagenome</name>
    <dbReference type="NCBI Taxonomy" id="1076179"/>
    <lineage>
        <taxon>unclassified sequences</taxon>
        <taxon>metagenomes</taxon>
        <taxon>ecological metagenomes</taxon>
    </lineage>
</organism>
<sequence>MAIITFFVPVRYAPASTVISKRLPSITPCVSIAVSTLPLVAALVRVEIMVSSLVVFIKTGLLSLFAAQAHKTSNTTSCFPPKVPPMFVLITLIFDNGSFNTWATECCTPNVIWHGVLTSITSPGRGIASTE</sequence>
<name>A0A645FBG1_9ZZZZ</name>
<reference evidence="1" key="1">
    <citation type="submission" date="2019-08" db="EMBL/GenBank/DDBJ databases">
        <authorList>
            <person name="Kucharzyk K."/>
            <person name="Murdoch R.W."/>
            <person name="Higgins S."/>
            <person name="Loffler F."/>
        </authorList>
    </citation>
    <scope>NUCLEOTIDE SEQUENCE</scope>
</reference>
<protein>
    <submittedName>
        <fullName evidence="1">Uncharacterized protein</fullName>
    </submittedName>
</protein>
<dbReference type="AlphaFoldDB" id="A0A645FBG1"/>
<accession>A0A645FBG1</accession>